<comment type="caution">
    <text evidence="1">The sequence shown here is derived from an EMBL/GenBank/DDBJ whole genome shotgun (WGS) entry which is preliminary data.</text>
</comment>
<accession>A0A5C6AHY1</accession>
<dbReference type="EMBL" id="SJPR01000001">
    <property type="protein sequence ID" value="TWT99604.1"/>
    <property type="molecule type" value="Genomic_DNA"/>
</dbReference>
<dbReference type="Proteomes" id="UP000317421">
    <property type="component" value="Unassembled WGS sequence"/>
</dbReference>
<name>A0A5C6AHY1_9BACT</name>
<dbReference type="OrthoDB" id="265526at2"/>
<reference evidence="1 2" key="1">
    <citation type="submission" date="2019-02" db="EMBL/GenBank/DDBJ databases">
        <title>Deep-cultivation of Planctomycetes and their phenomic and genomic characterization uncovers novel biology.</title>
        <authorList>
            <person name="Wiegand S."/>
            <person name="Jogler M."/>
            <person name="Boedeker C."/>
            <person name="Pinto D."/>
            <person name="Vollmers J."/>
            <person name="Rivas-Marin E."/>
            <person name="Kohn T."/>
            <person name="Peeters S.H."/>
            <person name="Heuer A."/>
            <person name="Rast P."/>
            <person name="Oberbeckmann S."/>
            <person name="Bunk B."/>
            <person name="Jeske O."/>
            <person name="Meyerdierks A."/>
            <person name="Storesund J.E."/>
            <person name="Kallscheuer N."/>
            <person name="Luecker S."/>
            <person name="Lage O.M."/>
            <person name="Pohl T."/>
            <person name="Merkel B.J."/>
            <person name="Hornburger P."/>
            <person name="Mueller R.-W."/>
            <person name="Bruemmer F."/>
            <person name="Labrenz M."/>
            <person name="Spormann A.M."/>
            <person name="Op Den Camp H."/>
            <person name="Overmann J."/>
            <person name="Amann R."/>
            <person name="Jetten M.S.M."/>
            <person name="Mascher T."/>
            <person name="Medema M.H."/>
            <person name="Devos D.P."/>
            <person name="Kaster A.-K."/>
            <person name="Ovreas L."/>
            <person name="Rohde M."/>
            <person name="Galperin M.Y."/>
            <person name="Jogler C."/>
        </authorList>
    </citation>
    <scope>NUCLEOTIDE SEQUENCE [LARGE SCALE GENOMIC DNA]</scope>
    <source>
        <strain evidence="1 2">Pla108</strain>
    </source>
</reference>
<evidence type="ECO:0000313" key="1">
    <source>
        <dbReference type="EMBL" id="TWT99604.1"/>
    </source>
</evidence>
<keyword evidence="2" id="KW-1185">Reference proteome</keyword>
<proteinExistence type="predicted"/>
<dbReference type="RefSeq" id="WP_146442599.1">
    <property type="nucleotide sequence ID" value="NZ_SJPR01000001.1"/>
</dbReference>
<protein>
    <submittedName>
        <fullName evidence="1">Uncharacterized protein</fullName>
    </submittedName>
</protein>
<evidence type="ECO:0000313" key="2">
    <source>
        <dbReference type="Proteomes" id="UP000317421"/>
    </source>
</evidence>
<dbReference type="AlphaFoldDB" id="A0A5C6AHY1"/>
<gene>
    <name evidence="1" type="ORF">Pla108_05470</name>
</gene>
<sequence>MDDPFGFDNAPTGDDLAWRETYVVLFEAGDRPTLTQVEAAIGNAGPRLRMERLKADDDGLFKSVLVQAPDDNAALDIRFEAGEAVSDRAMALAKKLRDELDEDQMGRLVLADAWLEVMHFERVAASPDGDDAEPEDDLLGPGGLDPATLITVVEALAHLTGGLPIDPEAGEVLI</sequence>
<organism evidence="1 2">
    <name type="scientific">Botrimarina colliarenosi</name>
    <dbReference type="NCBI Taxonomy" id="2528001"/>
    <lineage>
        <taxon>Bacteria</taxon>
        <taxon>Pseudomonadati</taxon>
        <taxon>Planctomycetota</taxon>
        <taxon>Planctomycetia</taxon>
        <taxon>Pirellulales</taxon>
        <taxon>Lacipirellulaceae</taxon>
        <taxon>Botrimarina</taxon>
    </lineage>
</organism>